<keyword evidence="3" id="KW-1185">Reference proteome</keyword>
<feature type="domain" description="DUF6570" evidence="1">
    <location>
        <begin position="43"/>
        <end position="116"/>
    </location>
</feature>
<gene>
    <name evidence="2" type="ORF">TNCV_2619401</name>
</gene>
<evidence type="ECO:0000313" key="3">
    <source>
        <dbReference type="Proteomes" id="UP000887159"/>
    </source>
</evidence>
<accession>A0A8X6WIL2</accession>
<proteinExistence type="predicted"/>
<evidence type="ECO:0000259" key="1">
    <source>
        <dbReference type="Pfam" id="PF20209"/>
    </source>
</evidence>
<name>A0A8X6WIL2_TRICX</name>
<comment type="caution">
    <text evidence="2">The sequence shown here is derived from an EMBL/GenBank/DDBJ whole genome shotgun (WGS) entry which is preliminary data.</text>
</comment>
<sequence length="121" mass="14205">MGCFGNFPRFGGVMDREKIYLRRLQTNQKSRLCFEKESPPEYREIPAHLPTLDLVSERLISLRIPFMQIRRLRHVHGQFGILGQIINVPVSINTMVDRLPRNVDDDYCINVHIKKEENSQN</sequence>
<organism evidence="2 3">
    <name type="scientific">Trichonephila clavipes</name>
    <name type="common">Golden silk orbweaver</name>
    <name type="synonym">Nephila clavipes</name>
    <dbReference type="NCBI Taxonomy" id="2585209"/>
    <lineage>
        <taxon>Eukaryota</taxon>
        <taxon>Metazoa</taxon>
        <taxon>Ecdysozoa</taxon>
        <taxon>Arthropoda</taxon>
        <taxon>Chelicerata</taxon>
        <taxon>Arachnida</taxon>
        <taxon>Araneae</taxon>
        <taxon>Araneomorphae</taxon>
        <taxon>Entelegynae</taxon>
        <taxon>Araneoidea</taxon>
        <taxon>Nephilidae</taxon>
        <taxon>Trichonephila</taxon>
    </lineage>
</organism>
<dbReference type="AlphaFoldDB" id="A0A8X6WIL2"/>
<reference evidence="2" key="1">
    <citation type="submission" date="2020-08" db="EMBL/GenBank/DDBJ databases">
        <title>Multicomponent nature underlies the extraordinary mechanical properties of spider dragline silk.</title>
        <authorList>
            <person name="Kono N."/>
            <person name="Nakamura H."/>
            <person name="Mori M."/>
            <person name="Yoshida Y."/>
            <person name="Ohtoshi R."/>
            <person name="Malay A.D."/>
            <person name="Moran D.A.P."/>
            <person name="Tomita M."/>
            <person name="Numata K."/>
            <person name="Arakawa K."/>
        </authorList>
    </citation>
    <scope>NUCLEOTIDE SEQUENCE</scope>
</reference>
<dbReference type="Proteomes" id="UP000887159">
    <property type="component" value="Unassembled WGS sequence"/>
</dbReference>
<dbReference type="EMBL" id="BMAU01021433">
    <property type="protein sequence ID" value="GFY35649.1"/>
    <property type="molecule type" value="Genomic_DNA"/>
</dbReference>
<evidence type="ECO:0000313" key="2">
    <source>
        <dbReference type="EMBL" id="GFY35649.1"/>
    </source>
</evidence>
<dbReference type="InterPro" id="IPR046700">
    <property type="entry name" value="DUF6570"/>
</dbReference>
<protein>
    <submittedName>
        <fullName evidence="2">Helitron_like_N domain-containing protein</fullName>
    </submittedName>
</protein>
<dbReference type="Pfam" id="PF20209">
    <property type="entry name" value="DUF6570"/>
    <property type="match status" value="1"/>
</dbReference>